<dbReference type="RefSeq" id="WP_120132827.1">
    <property type="nucleotide sequence ID" value="NZ_RAHH01000011.1"/>
</dbReference>
<dbReference type="OrthoDB" id="5297687at2"/>
<proteinExistence type="inferred from homology"/>
<evidence type="ECO:0000313" key="3">
    <source>
        <dbReference type="Proteomes" id="UP000284908"/>
    </source>
</evidence>
<gene>
    <name evidence="2" type="ORF">D6C13_11220</name>
</gene>
<reference evidence="2 3" key="1">
    <citation type="submission" date="2018-09" db="EMBL/GenBank/DDBJ databases">
        <authorList>
            <person name="Le Fleche-Mateos A."/>
        </authorList>
    </citation>
    <scope>NUCLEOTIDE SEQUENCE [LARGE SCALE GENOMIC DNA]</scope>
    <source>
        <strain evidence="2 3">DSM 27399</strain>
    </source>
</reference>
<dbReference type="EMBL" id="RAHH01000011">
    <property type="protein sequence ID" value="RJT44314.1"/>
    <property type="molecule type" value="Genomic_DNA"/>
</dbReference>
<comment type="similarity">
    <text evidence="1">Belongs to the phD/YefM antitoxin family.</text>
</comment>
<dbReference type="InterPro" id="IPR036165">
    <property type="entry name" value="YefM-like_sf"/>
</dbReference>
<comment type="caution">
    <text evidence="2">The sequence shown here is derived from an EMBL/GenBank/DDBJ whole genome shotgun (WGS) entry which is preliminary data.</text>
</comment>
<keyword evidence="3" id="KW-1185">Reference proteome</keyword>
<dbReference type="Proteomes" id="UP000284908">
    <property type="component" value="Unassembled WGS sequence"/>
</dbReference>
<evidence type="ECO:0000313" key="2">
    <source>
        <dbReference type="EMBL" id="RJT44314.1"/>
    </source>
</evidence>
<protein>
    <submittedName>
        <fullName evidence="2">Prevent-host-death protein</fullName>
    </submittedName>
</protein>
<dbReference type="AlphaFoldDB" id="A0A419N971"/>
<evidence type="ECO:0000256" key="1">
    <source>
        <dbReference type="ARBA" id="ARBA00009981"/>
    </source>
</evidence>
<dbReference type="SUPFAM" id="SSF143120">
    <property type="entry name" value="YefM-like"/>
    <property type="match status" value="1"/>
</dbReference>
<organism evidence="2 3">
    <name type="scientific">Rahnella woolbedingensis</name>
    <dbReference type="NCBI Taxonomy" id="1510574"/>
    <lineage>
        <taxon>Bacteria</taxon>
        <taxon>Pseudomonadati</taxon>
        <taxon>Pseudomonadota</taxon>
        <taxon>Gammaproteobacteria</taxon>
        <taxon>Enterobacterales</taxon>
        <taxon>Yersiniaceae</taxon>
        <taxon>Rahnella</taxon>
    </lineage>
</organism>
<accession>A0A419N971</accession>
<sequence>MPVQPVYANAAVSISDFKKSPNAVLKESNGQPVAVLTNGKISGYYVSAETWEMLSEYLEDMELGEIARSRMNGKNKRVRVNLEDL</sequence>
<name>A0A419N971_9GAMM</name>